<dbReference type="OrthoDB" id="8894809at2"/>
<organism evidence="1 2">
    <name type="scientific">Rhodoferax koreensis</name>
    <dbReference type="NCBI Taxonomy" id="1842727"/>
    <lineage>
        <taxon>Bacteria</taxon>
        <taxon>Pseudomonadati</taxon>
        <taxon>Pseudomonadota</taxon>
        <taxon>Betaproteobacteria</taxon>
        <taxon>Burkholderiales</taxon>
        <taxon>Comamonadaceae</taxon>
        <taxon>Rhodoferax</taxon>
    </lineage>
</organism>
<dbReference type="EMBL" id="CP019236">
    <property type="protein sequence ID" value="APW39235.1"/>
    <property type="molecule type" value="Genomic_DNA"/>
</dbReference>
<protein>
    <recommendedName>
        <fullName evidence="3">DUF1223 domain-containing protein</fullName>
    </recommendedName>
</protein>
<dbReference type="KEGG" id="rhy:RD110_20120"/>
<evidence type="ECO:0000313" key="1">
    <source>
        <dbReference type="EMBL" id="APW39235.1"/>
    </source>
</evidence>
<sequence length="233" mass="24126">MLASPFAAAAQSFCASDGQPAPSAIVERFISADCESCWATAGAKPAANAMVLDWIVPGSRGDDAPLSAAATRDSLARLAALHQPPPGTAANTLTNTPVRRIGGASRLRVAHGLPLAGYVGASIELKPVPARAEAAPWTAWLVLVETIAAGSEGTPVTRNLVRNVLVQDWNPAQAAPAAETPAGTRSVPRLFESRPMGVAEGARPERLRVLGWVQDAQGRVFGAAQSKCIAPKE</sequence>
<dbReference type="AlphaFoldDB" id="A0A1P8JZS0"/>
<evidence type="ECO:0000313" key="2">
    <source>
        <dbReference type="Proteomes" id="UP000186609"/>
    </source>
</evidence>
<accession>A0A1P8JZS0</accession>
<name>A0A1P8JZS0_9BURK</name>
<keyword evidence="2" id="KW-1185">Reference proteome</keyword>
<gene>
    <name evidence="1" type="ORF">RD110_20120</name>
</gene>
<dbReference type="Proteomes" id="UP000186609">
    <property type="component" value="Chromosome"/>
</dbReference>
<proteinExistence type="predicted"/>
<evidence type="ECO:0008006" key="3">
    <source>
        <dbReference type="Google" id="ProtNLM"/>
    </source>
</evidence>
<dbReference type="STRING" id="1842727.RD110_20120"/>
<reference evidence="1 2" key="1">
    <citation type="submission" date="2017-01" db="EMBL/GenBank/DDBJ databases">
        <authorList>
            <person name="Mah S.A."/>
            <person name="Swanson W.J."/>
            <person name="Moy G.W."/>
            <person name="Vacquier V.D."/>
        </authorList>
    </citation>
    <scope>NUCLEOTIDE SEQUENCE [LARGE SCALE GENOMIC DNA]</scope>
    <source>
        <strain evidence="1 2">DCY110</strain>
    </source>
</reference>